<comment type="caution">
    <text evidence="2">The sequence shown here is derived from an EMBL/GenBank/DDBJ whole genome shotgun (WGS) entry which is preliminary data.</text>
</comment>
<feature type="region of interest" description="Disordered" evidence="1">
    <location>
        <begin position="1"/>
        <end position="32"/>
    </location>
</feature>
<feature type="region of interest" description="Disordered" evidence="1">
    <location>
        <begin position="50"/>
        <end position="99"/>
    </location>
</feature>
<evidence type="ECO:0008006" key="4">
    <source>
        <dbReference type="Google" id="ProtNLM"/>
    </source>
</evidence>
<dbReference type="EMBL" id="JAJBZT010000013">
    <property type="protein sequence ID" value="MCB6185195.1"/>
    <property type="molecule type" value="Genomic_DNA"/>
</dbReference>
<dbReference type="RefSeq" id="WP_227182026.1">
    <property type="nucleotide sequence ID" value="NZ_JAJBZT010000013.1"/>
</dbReference>
<dbReference type="Proteomes" id="UP001165395">
    <property type="component" value="Unassembled WGS sequence"/>
</dbReference>
<accession>A0ABS8DAG7</accession>
<reference evidence="2" key="1">
    <citation type="submission" date="2021-10" db="EMBL/GenBank/DDBJ databases">
        <title>The complete genome sequence of Leeia sp. TBRC 13508.</title>
        <authorList>
            <person name="Charoenyingcharoen P."/>
            <person name="Yukphan P."/>
        </authorList>
    </citation>
    <scope>NUCLEOTIDE SEQUENCE</scope>
    <source>
        <strain evidence="2">TBRC 13508</strain>
    </source>
</reference>
<name>A0ABS8DAG7_9NEIS</name>
<evidence type="ECO:0000313" key="2">
    <source>
        <dbReference type="EMBL" id="MCB6185195.1"/>
    </source>
</evidence>
<sequence length="99" mass="10910">MSAMADLSRDDAARIAQQQTGGKVISVDNRSGGYRVKVLKDNGEIVILQLGNDSPPSARGQNYDQPPPSLDQRRNRPNEEGRGNNGNNNRRPFPFKDGF</sequence>
<organism evidence="2 3">
    <name type="scientific">Leeia speluncae</name>
    <dbReference type="NCBI Taxonomy" id="2884804"/>
    <lineage>
        <taxon>Bacteria</taxon>
        <taxon>Pseudomonadati</taxon>
        <taxon>Pseudomonadota</taxon>
        <taxon>Betaproteobacteria</taxon>
        <taxon>Neisseriales</taxon>
        <taxon>Leeiaceae</taxon>
        <taxon>Leeia</taxon>
    </lineage>
</organism>
<evidence type="ECO:0000313" key="3">
    <source>
        <dbReference type="Proteomes" id="UP001165395"/>
    </source>
</evidence>
<proteinExistence type="predicted"/>
<evidence type="ECO:0000256" key="1">
    <source>
        <dbReference type="SAM" id="MobiDB-lite"/>
    </source>
</evidence>
<feature type="compositionally biased region" description="Basic and acidic residues" evidence="1">
    <location>
        <begin position="71"/>
        <end position="82"/>
    </location>
</feature>
<protein>
    <recommendedName>
        <fullName evidence="4">PepSY domain-containing protein</fullName>
    </recommendedName>
</protein>
<feature type="compositionally biased region" description="Polar residues" evidence="1">
    <location>
        <begin position="51"/>
        <end position="64"/>
    </location>
</feature>
<keyword evidence="3" id="KW-1185">Reference proteome</keyword>
<gene>
    <name evidence="2" type="ORF">LIN78_16740</name>
</gene>